<evidence type="ECO:0000313" key="4">
    <source>
        <dbReference type="Proteomes" id="UP000441330"/>
    </source>
</evidence>
<name>A0A414CGZ8_STRPA</name>
<dbReference type="Proteomes" id="UP000285773">
    <property type="component" value="Unassembled WGS sequence"/>
</dbReference>
<dbReference type="Gene3D" id="3.30.830.10">
    <property type="entry name" value="Metalloenzyme, LuxS/M16 peptidase-like"/>
    <property type="match status" value="1"/>
</dbReference>
<dbReference type="EMBL" id="QSIO01000003">
    <property type="protein sequence ID" value="RHC94250.1"/>
    <property type="molecule type" value="Genomic_DNA"/>
</dbReference>
<proteinExistence type="predicted"/>
<sequence length="361" mass="42150">MSKLDKLVVQTQKCKTDRIYITLGYNFGFSLFLYEVEKKLININPAAIVLLAYYKQEYARTQLQKNIEVTVNPGNTLFSFVSTSSTLLSSLDILLKVIDFVPKGDFQQIKTEFIQQYKSSYVKNQTSLNLTLLEFIAQNKRFNKDEFNRFIEELSKEDVELAQKYLFKGMEFCVHALGEINESVESKMRKKIVDFDNESYTKSVFIPLSSRDIIPQKLLYKSKTLSRFLLIHTNPDHINHLEDILFTYQLLNEIFSKNLPQIIIDSADMGMILPNISLIMIKNYLNKEDISNYIGKVKEQFIYLLTQKPKLFSEMFVILWLSGINYIHYYEMLESKSVEEYQKVIEIVLGNSTFCSVERGE</sequence>
<evidence type="ECO:0000313" key="3">
    <source>
        <dbReference type="Proteomes" id="UP000285773"/>
    </source>
</evidence>
<dbReference type="GO" id="GO:0046872">
    <property type="term" value="F:metal ion binding"/>
    <property type="evidence" value="ECO:0007669"/>
    <property type="project" value="InterPro"/>
</dbReference>
<dbReference type="EMBL" id="WMZJ01000003">
    <property type="protein sequence ID" value="MTS54292.1"/>
    <property type="molecule type" value="Genomic_DNA"/>
</dbReference>
<dbReference type="InterPro" id="IPR011249">
    <property type="entry name" value="Metalloenz_LuxS/M16"/>
</dbReference>
<protein>
    <submittedName>
        <fullName evidence="2">Uncharacterized protein</fullName>
    </submittedName>
</protein>
<dbReference type="AlphaFoldDB" id="A0A414CGZ8"/>
<organism evidence="2 3">
    <name type="scientific">Streptococcus parasanguinis</name>
    <dbReference type="NCBI Taxonomy" id="1318"/>
    <lineage>
        <taxon>Bacteria</taxon>
        <taxon>Bacillati</taxon>
        <taxon>Bacillota</taxon>
        <taxon>Bacilli</taxon>
        <taxon>Lactobacillales</taxon>
        <taxon>Streptococcaceae</taxon>
        <taxon>Streptococcus</taxon>
    </lineage>
</organism>
<gene>
    <name evidence="2" type="ORF">DW820_07950</name>
    <name evidence="1" type="ORF">GMC94_05275</name>
</gene>
<reference evidence="2 3" key="1">
    <citation type="submission" date="2018-08" db="EMBL/GenBank/DDBJ databases">
        <title>A genome reference for cultivated species of the human gut microbiota.</title>
        <authorList>
            <person name="Zou Y."/>
            <person name="Xue W."/>
            <person name="Luo G."/>
        </authorList>
    </citation>
    <scope>NUCLEOTIDE SEQUENCE [LARGE SCALE GENOMIC DNA]</scope>
    <source>
        <strain evidence="2 3">AM33-3BH</strain>
    </source>
</reference>
<dbReference type="SUPFAM" id="SSF63411">
    <property type="entry name" value="LuxS/MPP-like metallohydrolase"/>
    <property type="match status" value="1"/>
</dbReference>
<evidence type="ECO:0000313" key="2">
    <source>
        <dbReference type="EMBL" id="RHC94250.1"/>
    </source>
</evidence>
<dbReference type="RefSeq" id="WP_118095926.1">
    <property type="nucleotide sequence ID" value="NZ_JASGZN010000004.1"/>
</dbReference>
<comment type="caution">
    <text evidence="2">The sequence shown here is derived from an EMBL/GenBank/DDBJ whole genome shotgun (WGS) entry which is preliminary data.</text>
</comment>
<evidence type="ECO:0000313" key="1">
    <source>
        <dbReference type="EMBL" id="MTS54292.1"/>
    </source>
</evidence>
<reference evidence="1 4" key="2">
    <citation type="journal article" date="2019" name="Nat. Med.">
        <title>A library of human gut bacterial isolates paired with longitudinal multiomics data enables mechanistic microbiome research.</title>
        <authorList>
            <person name="Poyet M."/>
            <person name="Groussin M."/>
            <person name="Gibbons S.M."/>
            <person name="Avila-Pacheco J."/>
            <person name="Jiang X."/>
            <person name="Kearney S.M."/>
            <person name="Perrotta A.R."/>
            <person name="Berdy B."/>
            <person name="Zhao S."/>
            <person name="Lieberman T.D."/>
            <person name="Swanson P.K."/>
            <person name="Smith M."/>
            <person name="Roesemann S."/>
            <person name="Alexander J.E."/>
            <person name="Rich S.A."/>
            <person name="Livny J."/>
            <person name="Vlamakis H."/>
            <person name="Clish C."/>
            <person name="Bullock K."/>
            <person name="Deik A."/>
            <person name="Scott J."/>
            <person name="Pierce K.A."/>
            <person name="Xavier R.J."/>
            <person name="Alm E.J."/>
        </authorList>
    </citation>
    <scope>NUCLEOTIDE SEQUENCE [LARGE SCALE GENOMIC DNA]</scope>
    <source>
        <strain evidence="1 4">BIOML-A1</strain>
    </source>
</reference>
<accession>A0A414CGZ8</accession>
<dbReference type="Proteomes" id="UP000441330">
    <property type="component" value="Unassembled WGS sequence"/>
</dbReference>